<keyword evidence="2" id="KW-1185">Reference proteome</keyword>
<protein>
    <recommendedName>
        <fullName evidence="3">Antitoxin VbhA domain-containing protein</fullName>
    </recommendedName>
</protein>
<name>A0ABY4H890_9BACI</name>
<dbReference type="RefSeq" id="WP_245030386.1">
    <property type="nucleotide sequence ID" value="NZ_CP095075.1"/>
</dbReference>
<dbReference type="EMBL" id="CP095075">
    <property type="protein sequence ID" value="UOR10919.1"/>
    <property type="molecule type" value="Genomic_DNA"/>
</dbReference>
<sequence length="59" mass="6601">MGVRSEEKAEHLMHSAKASMAIEGLSLNQAQENLVKKCLTGRISHNEFLKRALELSRHA</sequence>
<proteinExistence type="predicted"/>
<evidence type="ECO:0000313" key="2">
    <source>
        <dbReference type="Proteomes" id="UP000830326"/>
    </source>
</evidence>
<reference evidence="1" key="1">
    <citation type="submission" date="2022-04" db="EMBL/GenBank/DDBJ databases">
        <title>Halobacillus sp. isolated from saltern.</title>
        <authorList>
            <person name="Won M."/>
            <person name="Lee C.-M."/>
            <person name="Woen H.-Y."/>
            <person name="Kwon S.-W."/>
        </authorList>
    </citation>
    <scope>NUCLEOTIDE SEQUENCE</scope>
    <source>
        <strain evidence="1">SSHM10-5</strain>
    </source>
</reference>
<accession>A0ABY4H890</accession>
<dbReference type="Proteomes" id="UP000830326">
    <property type="component" value="Chromosome"/>
</dbReference>
<evidence type="ECO:0000313" key="1">
    <source>
        <dbReference type="EMBL" id="UOR10919.1"/>
    </source>
</evidence>
<gene>
    <name evidence="1" type="ORF">MUO15_15075</name>
</gene>
<evidence type="ECO:0008006" key="3">
    <source>
        <dbReference type="Google" id="ProtNLM"/>
    </source>
</evidence>
<organism evidence="1 2">
    <name type="scientific">Halobacillus amylolyticus</name>
    <dbReference type="NCBI Taxonomy" id="2932259"/>
    <lineage>
        <taxon>Bacteria</taxon>
        <taxon>Bacillati</taxon>
        <taxon>Bacillota</taxon>
        <taxon>Bacilli</taxon>
        <taxon>Bacillales</taxon>
        <taxon>Bacillaceae</taxon>
        <taxon>Halobacillus</taxon>
    </lineage>
</organism>